<reference evidence="1" key="1">
    <citation type="submission" date="2021-01" db="EMBL/GenBank/DDBJ databases">
        <authorList>
            <person name="Corre E."/>
            <person name="Pelletier E."/>
            <person name="Niang G."/>
            <person name="Scheremetjew M."/>
            <person name="Finn R."/>
            <person name="Kale V."/>
            <person name="Holt S."/>
            <person name="Cochrane G."/>
            <person name="Meng A."/>
            <person name="Brown T."/>
            <person name="Cohen L."/>
        </authorList>
    </citation>
    <scope>NUCLEOTIDE SEQUENCE</scope>
    <source>
        <strain evidence="1">CCMP1320</strain>
    </source>
</reference>
<protein>
    <submittedName>
        <fullName evidence="1">Uncharacterized protein</fullName>
    </submittedName>
</protein>
<sequence length="185" mass="19887">MCLTPQRRCLPSLSTLASHSTFCCCSAPTQRAACIVGDTIAVRRQIKLNAAVRLQIKLNAAVCLSVTSCKVTPGAPISFLAQSPQNRRKDVRLQIKLNAAVCLLVTLCKVTPGSPVLFLAQYAVCLLVTSCKVTPGAPISFLAQSPQNRKKEKIKARQKRNTCQPHCLVSCPVPSVSLCCPCADH</sequence>
<accession>A0A7S3QM53</accession>
<dbReference type="AlphaFoldDB" id="A0A7S3QM53"/>
<name>A0A7S3QM53_DUNTE</name>
<evidence type="ECO:0000313" key="1">
    <source>
        <dbReference type="EMBL" id="CAE0487122.1"/>
    </source>
</evidence>
<organism evidence="1">
    <name type="scientific">Dunaliella tertiolecta</name>
    <name type="common">Green alga</name>
    <dbReference type="NCBI Taxonomy" id="3047"/>
    <lineage>
        <taxon>Eukaryota</taxon>
        <taxon>Viridiplantae</taxon>
        <taxon>Chlorophyta</taxon>
        <taxon>core chlorophytes</taxon>
        <taxon>Chlorophyceae</taxon>
        <taxon>CS clade</taxon>
        <taxon>Chlamydomonadales</taxon>
        <taxon>Dunaliellaceae</taxon>
        <taxon>Dunaliella</taxon>
    </lineage>
</organism>
<proteinExistence type="predicted"/>
<dbReference type="EMBL" id="HBIP01004505">
    <property type="protein sequence ID" value="CAE0487122.1"/>
    <property type="molecule type" value="Transcribed_RNA"/>
</dbReference>
<gene>
    <name evidence="1" type="ORF">DTER00134_LOCUS2168</name>
</gene>